<comment type="similarity">
    <text evidence="2 12">Belongs to the calreticulin family.</text>
</comment>
<keyword evidence="5" id="KW-0430">Lectin</keyword>
<dbReference type="InterPro" id="IPR001580">
    <property type="entry name" value="Calret/calnex"/>
</dbReference>
<keyword evidence="3" id="KW-0479">Metal-binding</keyword>
<evidence type="ECO:0000256" key="10">
    <source>
        <dbReference type="ARBA" id="ARBA00023186"/>
    </source>
</evidence>
<dbReference type="PROSITE" id="PS00804">
    <property type="entry name" value="CALRETICULIN_2"/>
    <property type="match status" value="1"/>
</dbReference>
<dbReference type="FunFam" id="2.10.250.10:FF:000002">
    <property type="entry name" value="Calreticulin"/>
    <property type="match status" value="1"/>
</dbReference>
<dbReference type="InterPro" id="IPR018124">
    <property type="entry name" value="Calret/calnex_CS"/>
</dbReference>
<evidence type="ECO:0000256" key="12">
    <source>
        <dbReference type="RuleBase" id="RU362126"/>
    </source>
</evidence>
<dbReference type="EMBL" id="JAEFCI010006444">
    <property type="protein sequence ID" value="KAG5459681.1"/>
    <property type="molecule type" value="Genomic_DNA"/>
</dbReference>
<feature type="non-terminal residue" evidence="14">
    <location>
        <position position="350"/>
    </location>
</feature>
<keyword evidence="15" id="KW-1185">Reference proteome</keyword>
<evidence type="ECO:0000256" key="7">
    <source>
        <dbReference type="ARBA" id="ARBA00022824"/>
    </source>
</evidence>
<dbReference type="InterPro" id="IPR009033">
    <property type="entry name" value="Calreticulin/calnexin_P_dom_sf"/>
</dbReference>
<protein>
    <submittedName>
        <fullName evidence="14">Calreticulin</fullName>
    </submittedName>
</protein>
<reference evidence="14 15" key="1">
    <citation type="journal article" name="Sci. Rep.">
        <title>Genome-scale phylogenetic analyses confirm Olpidium as the closest living zoosporic fungus to the non-flagellated, terrestrial fungi.</title>
        <authorList>
            <person name="Chang Y."/>
            <person name="Rochon D."/>
            <person name="Sekimoto S."/>
            <person name="Wang Y."/>
            <person name="Chovatia M."/>
            <person name="Sandor L."/>
            <person name="Salamov A."/>
            <person name="Grigoriev I.V."/>
            <person name="Stajich J.E."/>
            <person name="Spatafora J.W."/>
        </authorList>
    </citation>
    <scope>NUCLEOTIDE SEQUENCE [LARGE SCALE GENOMIC DNA]</scope>
    <source>
        <strain evidence="14">S191</strain>
    </source>
</reference>
<keyword evidence="8" id="KW-0862">Zinc</keyword>
<evidence type="ECO:0000256" key="11">
    <source>
        <dbReference type="PIRSR" id="PIRSR601580-3"/>
    </source>
</evidence>
<comment type="caution">
    <text evidence="14">The sequence shown here is derived from an EMBL/GenBank/DDBJ whole genome shotgun (WGS) entry which is preliminary data.</text>
</comment>
<comment type="subcellular location">
    <subcellularLocation>
        <location evidence="1">Endoplasmic reticulum lumen</location>
    </subcellularLocation>
</comment>
<dbReference type="SUPFAM" id="SSF63887">
    <property type="entry name" value="P-domain of calnexin/calreticulin"/>
    <property type="match status" value="1"/>
</dbReference>
<dbReference type="GO" id="GO:0006457">
    <property type="term" value="P:protein folding"/>
    <property type="evidence" value="ECO:0007669"/>
    <property type="project" value="InterPro"/>
</dbReference>
<dbReference type="GO" id="GO:0005509">
    <property type="term" value="F:calcium ion binding"/>
    <property type="evidence" value="ECO:0007669"/>
    <property type="project" value="InterPro"/>
</dbReference>
<feature type="disulfide bond" evidence="11">
    <location>
        <begin position="108"/>
        <end position="140"/>
    </location>
</feature>
<dbReference type="GO" id="GO:0005789">
    <property type="term" value="C:endoplasmic reticulum membrane"/>
    <property type="evidence" value="ECO:0007669"/>
    <property type="project" value="TreeGrafter"/>
</dbReference>
<proteinExistence type="inferred from homology"/>
<evidence type="ECO:0000313" key="15">
    <source>
        <dbReference type="Proteomes" id="UP000673691"/>
    </source>
</evidence>
<evidence type="ECO:0000313" key="14">
    <source>
        <dbReference type="EMBL" id="KAG5459681.1"/>
    </source>
</evidence>
<evidence type="ECO:0000256" key="8">
    <source>
        <dbReference type="ARBA" id="ARBA00022833"/>
    </source>
</evidence>
<dbReference type="PROSITE" id="PS00803">
    <property type="entry name" value="CALRETICULIN_1"/>
    <property type="match status" value="1"/>
</dbReference>
<gene>
    <name evidence="14" type="ORF">BJ554DRAFT_8368</name>
</gene>
<sequence>MKSSLPSIAALAACAAALARAEVYFREDFSADKLDTDRWVASEARPDYGAFEVGPGAWFADEKKSRGLRTTQDYRFYALSAPLEKVFDTTGKDLVVQFSAKNEQIIECGGGYLKLMPPDFLPKNFTGDSPFELMFGPDICGSTHRLHVIFRYKGEGKLIKKDITCPDDHFTHLYTLIVKPDQTYKILVDQKEKLSGSLLEDWDFLSAKTIKGVMADVTAKSAREAVWQRPHWNPPEDWVDEEMMDDPQDTKPEGYDDIPEFIPTEKPADWDDDADGEWIPANKENPEYKGKWTPKKIKNPNYKGEWVHPEIPNPDYVADDTIYVRNIGFIGFDLWQVKSGTIFDDILISD</sequence>
<name>A0A8H8DIN6_9FUNG</name>
<evidence type="ECO:0000256" key="9">
    <source>
        <dbReference type="ARBA" id="ARBA00022837"/>
    </source>
</evidence>
<evidence type="ECO:0000256" key="5">
    <source>
        <dbReference type="ARBA" id="ARBA00022734"/>
    </source>
</evidence>
<keyword evidence="9" id="KW-0106">Calcium</keyword>
<dbReference type="GO" id="GO:0051082">
    <property type="term" value="F:unfolded protein binding"/>
    <property type="evidence" value="ECO:0007669"/>
    <property type="project" value="InterPro"/>
</dbReference>
<dbReference type="GO" id="GO:0036503">
    <property type="term" value="P:ERAD pathway"/>
    <property type="evidence" value="ECO:0007669"/>
    <property type="project" value="TreeGrafter"/>
</dbReference>
<keyword evidence="7 12" id="KW-0256">Endoplasmic reticulum</keyword>
<dbReference type="AlphaFoldDB" id="A0A8H8DIN6"/>
<evidence type="ECO:0000256" key="2">
    <source>
        <dbReference type="ARBA" id="ARBA00010983"/>
    </source>
</evidence>
<keyword evidence="4 12" id="KW-0732">Signal</keyword>
<keyword evidence="6" id="KW-0677">Repeat</keyword>
<evidence type="ECO:0000256" key="13">
    <source>
        <dbReference type="SAM" id="MobiDB-lite"/>
    </source>
</evidence>
<evidence type="ECO:0000256" key="1">
    <source>
        <dbReference type="ARBA" id="ARBA00004319"/>
    </source>
</evidence>
<evidence type="ECO:0000256" key="4">
    <source>
        <dbReference type="ARBA" id="ARBA00022729"/>
    </source>
</evidence>
<organism evidence="14 15">
    <name type="scientific">Olpidium bornovanus</name>
    <dbReference type="NCBI Taxonomy" id="278681"/>
    <lineage>
        <taxon>Eukaryota</taxon>
        <taxon>Fungi</taxon>
        <taxon>Fungi incertae sedis</taxon>
        <taxon>Olpidiomycota</taxon>
        <taxon>Olpidiomycotina</taxon>
        <taxon>Olpidiomycetes</taxon>
        <taxon>Olpidiales</taxon>
        <taxon>Olpidiaceae</taxon>
        <taxon>Olpidium</taxon>
    </lineage>
</organism>
<dbReference type="GO" id="GO:0030246">
    <property type="term" value="F:carbohydrate binding"/>
    <property type="evidence" value="ECO:0007669"/>
    <property type="project" value="UniProtKB-KW"/>
</dbReference>
<dbReference type="Gene3D" id="2.10.250.10">
    <property type="entry name" value="Calreticulin/calnexin, P domain"/>
    <property type="match status" value="1"/>
</dbReference>
<feature type="region of interest" description="Disordered" evidence="13">
    <location>
        <begin position="246"/>
        <end position="271"/>
    </location>
</feature>
<accession>A0A8H8DIN6</accession>
<dbReference type="OrthoDB" id="1938156at2759"/>
<evidence type="ECO:0000256" key="6">
    <source>
        <dbReference type="ARBA" id="ARBA00022737"/>
    </source>
</evidence>
<dbReference type="PANTHER" id="PTHR11073">
    <property type="entry name" value="CALRETICULIN AND CALNEXIN"/>
    <property type="match status" value="1"/>
</dbReference>
<dbReference type="SUPFAM" id="SSF49899">
    <property type="entry name" value="Concanavalin A-like lectins/glucanases"/>
    <property type="match status" value="1"/>
</dbReference>
<feature type="chain" id="PRO_5034904889" evidence="12">
    <location>
        <begin position="22"/>
        <end position="350"/>
    </location>
</feature>
<keyword evidence="10 12" id="KW-0143">Chaperone</keyword>
<dbReference type="Proteomes" id="UP000673691">
    <property type="component" value="Unassembled WGS sequence"/>
</dbReference>
<dbReference type="PANTHER" id="PTHR11073:SF2">
    <property type="entry name" value="CALRETICULIN"/>
    <property type="match status" value="1"/>
</dbReference>
<dbReference type="PRINTS" id="PR00626">
    <property type="entry name" value="CALRETICULIN"/>
</dbReference>
<keyword evidence="11" id="KW-1015">Disulfide bond</keyword>
<dbReference type="InterPro" id="IPR013320">
    <property type="entry name" value="ConA-like_dom_sf"/>
</dbReference>
<feature type="signal peptide" evidence="12">
    <location>
        <begin position="1"/>
        <end position="21"/>
    </location>
</feature>
<evidence type="ECO:0000256" key="3">
    <source>
        <dbReference type="ARBA" id="ARBA00022723"/>
    </source>
</evidence>
<dbReference type="Pfam" id="PF00262">
    <property type="entry name" value="Calreticulin"/>
    <property type="match status" value="1"/>
</dbReference>
<dbReference type="GO" id="GO:0005788">
    <property type="term" value="C:endoplasmic reticulum lumen"/>
    <property type="evidence" value="ECO:0007669"/>
    <property type="project" value="UniProtKB-SubCell"/>
</dbReference>
<dbReference type="Gene3D" id="2.60.120.200">
    <property type="match status" value="1"/>
</dbReference>